<feature type="region of interest" description="Disordered" evidence="10">
    <location>
        <begin position="137"/>
        <end position="425"/>
    </location>
</feature>
<feature type="compositionally biased region" description="Basic and acidic residues" evidence="10">
    <location>
        <begin position="223"/>
        <end position="235"/>
    </location>
</feature>
<comment type="similarity">
    <text evidence="1 8 9">Belongs to the peptidase S8 family.</text>
</comment>
<evidence type="ECO:0000313" key="14">
    <source>
        <dbReference type="Proteomes" id="UP000224006"/>
    </source>
</evidence>
<comment type="catalytic activity">
    <reaction evidence="6">
        <text>Hydrolysis of proteins with broad specificity for peptide bonds, and a preference for a large uncharged residue in P1. Hydrolyzes peptide amides.</text>
        <dbReference type="EC" id="3.4.21.62"/>
    </reaction>
</comment>
<feature type="compositionally biased region" description="Polar residues" evidence="10">
    <location>
        <begin position="398"/>
        <end position="413"/>
    </location>
</feature>
<dbReference type="OrthoDB" id="330996at2759"/>
<gene>
    <name evidence="13" type="ORF">BESB_075320</name>
</gene>
<dbReference type="InterPro" id="IPR036852">
    <property type="entry name" value="Peptidase_S8/S53_dom_sf"/>
</dbReference>
<keyword evidence="2 8" id="KW-0645">Protease</keyword>
<dbReference type="RefSeq" id="XP_029218389.1">
    <property type="nucleotide sequence ID" value="XM_029365905.1"/>
</dbReference>
<keyword evidence="11" id="KW-1133">Transmembrane helix</keyword>
<dbReference type="EMBL" id="NWUJ01000007">
    <property type="protein sequence ID" value="PFH34380.1"/>
    <property type="molecule type" value="Genomic_DNA"/>
</dbReference>
<evidence type="ECO:0000256" key="11">
    <source>
        <dbReference type="SAM" id="Phobius"/>
    </source>
</evidence>
<feature type="transmembrane region" description="Helical" evidence="11">
    <location>
        <begin position="1282"/>
        <end position="1306"/>
    </location>
</feature>
<keyword evidence="3 8" id="KW-0378">Hydrolase</keyword>
<accession>A0A2A9MG50</accession>
<dbReference type="VEuPathDB" id="ToxoDB:BESB_075320"/>
<dbReference type="InterPro" id="IPR015500">
    <property type="entry name" value="Peptidase_S8_subtilisin-rel"/>
</dbReference>
<sequence length="1386" mass="147639">MCRQRGTVTRALSCPLVPLAFLSFAFLCRATLRTTGSGFARRLEASSDGSHEGRPDSPGDAAIDNGFLVGRQPQLADRAKAGVEPQRGSRDAVEKGCDGGTCSPLSFVEDGVFDVINPHIEGNERDELSWRAHHQVEGVAEEGSATEPAESKTQGDEGGGPTTQDRTGEAPAAGGGVSEGKVTEGERHRRGEGAQTALEPERAIEEESAPFAGRRAQPSGAERLAEGGEAKHVDQVRNPWALVDQLPPPSSPEGDYDEHEDENDPDGGDYLDGVGDGEDGASKPTHRSGAEADDGDAGASDGDGGVREADEVDGRRRRRRGRTKPVAGDDAGLPYTGSDPSEVVRGEEVSPPVSGGASEPADERQGRSEESLPASAPCPPWSPYPCHVLSPAPLSRPESPSSTELPATASPKSASGAAAEVSPRLQARKASNDGYWSGPGVFVGTAITVNARYVASQTVEGNGVHLAYDDQAFPPKQVLRKVALKNTSGRTIKVFVRTTSATFTPARRRVFNPPARFATPGKSLSDWWLPRSFATAKDSVSSLAEVLFGTASVGRSERQEEPAGSRSPPELTSIRNMLKHYKRFKRKNPGQPGELVIDVCKERVDEAHSSSPDSVPDAPAPASALQSSDGAVDPSAPPSPEVSATPDASSASASVPPSAAAGQSSHSDSTGVDATGDSGSSPSKGAQNKNGGKRRRRRKRKGRSRRRTKHRVTDVHSVLQTEEGTDLVGKIRASMTQLFGTPSTAVQMLVSTCHIVVALPAEGVTRAKLQELLETIQDTFGNNIEQWSFSEMVKLRSIVPDADARPRDKLIEKMQTLGANNSSRRMAKANEVHGLSMNQVSKRETPFEGTMPTDPALTSKLYGMYMVNATSAWMHGESGAETVVAVIDSGVSQHSDLDCNFWQNPLEEQDGRDDDGNGLVDDHRGYDFQDNKPEPEDRNGHGTHVAGIVGACADGEGIVGAAPNTKIMALRFMDSDGRGSMANSIRALSYAIEHGVHVINNSWGGGQATSVLRRVVQLSAVARNGKGILLVNAAGNELTNNDMVPSYPCNWDQENTISVAAVDMDGNLANFSNYGQHSVDLGAPGVKIYSTTPGNSYEHMSGTSMAAPHVSATAALVFGAFHKNGYDAPASEVKDIIRLTATHVPQLAAVTRWSSIPHARDAVLMARMGGMFAQAHCEDMIFELDPGQTHVIDLLLMGYRPGTFTAKLTFDVFSQEGDVLDQVKVPMTLFVSKSPGQNSPSDSEAASAFSDLITNLPAHPSEGFEELCRVQSKMSNEQGMSIMMIVGICLGVVAAVAALILVWLFCTKRKERPRRHEAKAEPRQRSRSPRGAREQNWAGGYVPGRELHFRPSETLLHFAGLDGAQSPEALPEGRRGRMGAKRAAGE</sequence>
<feature type="compositionally biased region" description="Basic and acidic residues" evidence="10">
    <location>
        <begin position="77"/>
        <end position="97"/>
    </location>
</feature>
<keyword evidence="4 8" id="KW-0720">Serine protease</keyword>
<evidence type="ECO:0000256" key="7">
    <source>
        <dbReference type="ARBA" id="ARBA00023619"/>
    </source>
</evidence>
<feature type="compositionally biased region" description="Acidic residues" evidence="10">
    <location>
        <begin position="254"/>
        <end position="279"/>
    </location>
</feature>
<feature type="active site" description="Charge relay system" evidence="8">
    <location>
        <position position="1104"/>
    </location>
</feature>
<dbReference type="InterPro" id="IPR023828">
    <property type="entry name" value="Peptidase_S8_Ser-AS"/>
</dbReference>
<feature type="region of interest" description="Disordered" evidence="10">
    <location>
        <begin position="1360"/>
        <end position="1386"/>
    </location>
</feature>
<dbReference type="PROSITE" id="PS00137">
    <property type="entry name" value="SUBTILASE_HIS"/>
    <property type="match status" value="1"/>
</dbReference>
<evidence type="ECO:0000256" key="10">
    <source>
        <dbReference type="SAM" id="MobiDB-lite"/>
    </source>
</evidence>
<feature type="region of interest" description="Disordered" evidence="10">
    <location>
        <begin position="605"/>
        <end position="714"/>
    </location>
</feature>
<feature type="compositionally biased region" description="Basic and acidic residues" evidence="10">
    <location>
        <begin position="920"/>
        <end position="940"/>
    </location>
</feature>
<keyword evidence="5" id="KW-0865">Zymogen</keyword>
<dbReference type="PRINTS" id="PR00723">
    <property type="entry name" value="SUBTILISIN"/>
</dbReference>
<protein>
    <recommendedName>
        <fullName evidence="7">subtilisin</fullName>
        <ecNumber evidence="7">3.4.21.62</ecNumber>
    </recommendedName>
</protein>
<dbReference type="KEGG" id="bbes:BESB_075320"/>
<evidence type="ECO:0000256" key="9">
    <source>
        <dbReference type="RuleBase" id="RU003355"/>
    </source>
</evidence>
<evidence type="ECO:0000256" key="1">
    <source>
        <dbReference type="ARBA" id="ARBA00011073"/>
    </source>
</evidence>
<feature type="active site" description="Charge relay system" evidence="8">
    <location>
        <position position="941"/>
    </location>
</feature>
<feature type="compositionally biased region" description="Low complexity" evidence="10">
    <location>
        <begin position="609"/>
        <end position="624"/>
    </location>
</feature>
<feature type="compositionally biased region" description="Low complexity" evidence="10">
    <location>
        <begin position="643"/>
        <end position="665"/>
    </location>
</feature>
<dbReference type="PANTHER" id="PTHR43399:SF4">
    <property type="entry name" value="CELL WALL-ASSOCIATED PROTEASE"/>
    <property type="match status" value="1"/>
</dbReference>
<evidence type="ECO:0000313" key="13">
    <source>
        <dbReference type="EMBL" id="PFH34380.1"/>
    </source>
</evidence>
<feature type="region of interest" description="Disordered" evidence="10">
    <location>
        <begin position="77"/>
        <end position="100"/>
    </location>
</feature>
<dbReference type="EC" id="3.4.21.62" evidence="7"/>
<organism evidence="13 14">
    <name type="scientific">Besnoitia besnoiti</name>
    <name type="common">Apicomplexan protozoan</name>
    <dbReference type="NCBI Taxonomy" id="94643"/>
    <lineage>
        <taxon>Eukaryota</taxon>
        <taxon>Sar</taxon>
        <taxon>Alveolata</taxon>
        <taxon>Apicomplexa</taxon>
        <taxon>Conoidasida</taxon>
        <taxon>Coccidia</taxon>
        <taxon>Eucoccidiorida</taxon>
        <taxon>Eimeriorina</taxon>
        <taxon>Sarcocystidae</taxon>
        <taxon>Besnoitia</taxon>
    </lineage>
</organism>
<feature type="compositionally biased region" description="Basic and acidic residues" evidence="10">
    <location>
        <begin position="43"/>
        <end position="57"/>
    </location>
</feature>
<dbReference type="InterPro" id="IPR034204">
    <property type="entry name" value="PfSUB1-like_cat_dom"/>
</dbReference>
<dbReference type="InterPro" id="IPR000209">
    <property type="entry name" value="Peptidase_S8/S53_dom"/>
</dbReference>
<feature type="region of interest" description="Disordered" evidence="10">
    <location>
        <begin position="1313"/>
        <end position="1338"/>
    </location>
</feature>
<dbReference type="PROSITE" id="PS00136">
    <property type="entry name" value="SUBTILASE_ASP"/>
    <property type="match status" value="1"/>
</dbReference>
<dbReference type="GO" id="GO:0004252">
    <property type="term" value="F:serine-type endopeptidase activity"/>
    <property type="evidence" value="ECO:0007669"/>
    <property type="project" value="UniProtKB-UniRule"/>
</dbReference>
<feature type="region of interest" description="Disordered" evidence="10">
    <location>
        <begin position="43"/>
        <end position="65"/>
    </location>
</feature>
<evidence type="ECO:0000256" key="5">
    <source>
        <dbReference type="ARBA" id="ARBA00023145"/>
    </source>
</evidence>
<evidence type="ECO:0000256" key="6">
    <source>
        <dbReference type="ARBA" id="ARBA00023529"/>
    </source>
</evidence>
<keyword evidence="11" id="KW-0472">Membrane</keyword>
<dbReference type="PANTHER" id="PTHR43399">
    <property type="entry name" value="SUBTILISIN-RELATED"/>
    <property type="match status" value="1"/>
</dbReference>
<evidence type="ECO:0000256" key="3">
    <source>
        <dbReference type="ARBA" id="ARBA00022801"/>
    </source>
</evidence>
<evidence type="ECO:0000256" key="2">
    <source>
        <dbReference type="ARBA" id="ARBA00022670"/>
    </source>
</evidence>
<feature type="active site" description="Charge relay system" evidence="8">
    <location>
        <position position="888"/>
    </location>
</feature>
<dbReference type="GO" id="GO:0006508">
    <property type="term" value="P:proteolysis"/>
    <property type="evidence" value="ECO:0007669"/>
    <property type="project" value="UniProtKB-KW"/>
</dbReference>
<comment type="caution">
    <text evidence="13">The sequence shown here is derived from an EMBL/GenBank/DDBJ whole genome shotgun (WGS) entry which is preliminary data.</text>
</comment>
<keyword evidence="11" id="KW-0812">Transmembrane</keyword>
<dbReference type="SUPFAM" id="SSF52743">
    <property type="entry name" value="Subtilisin-like"/>
    <property type="match status" value="1"/>
</dbReference>
<proteinExistence type="inferred from homology"/>
<feature type="region of interest" description="Disordered" evidence="10">
    <location>
        <begin position="904"/>
        <end position="941"/>
    </location>
</feature>
<feature type="compositionally biased region" description="Basic residues" evidence="10">
    <location>
        <begin position="691"/>
        <end position="710"/>
    </location>
</feature>
<evidence type="ECO:0000256" key="4">
    <source>
        <dbReference type="ARBA" id="ARBA00022825"/>
    </source>
</evidence>
<feature type="region of interest" description="Disordered" evidence="10">
    <location>
        <begin position="552"/>
        <end position="572"/>
    </location>
</feature>
<dbReference type="GeneID" id="40312458"/>
<evidence type="ECO:0000259" key="12">
    <source>
        <dbReference type="Pfam" id="PF00082"/>
    </source>
</evidence>
<dbReference type="InterPro" id="IPR051048">
    <property type="entry name" value="Peptidase_S8/S53_subtilisin"/>
</dbReference>
<reference evidence="13 14" key="1">
    <citation type="submission" date="2017-09" db="EMBL/GenBank/DDBJ databases">
        <title>Genome sequencing of Besnoitia besnoiti strain Bb-Ger1.</title>
        <authorList>
            <person name="Schares G."/>
            <person name="Venepally P."/>
            <person name="Lorenzi H.A."/>
        </authorList>
    </citation>
    <scope>NUCLEOTIDE SEQUENCE [LARGE SCALE GENOMIC DNA]</scope>
    <source>
        <strain evidence="13 14">Bb-Ger1</strain>
    </source>
</reference>
<dbReference type="PROSITE" id="PS00138">
    <property type="entry name" value="SUBTILASE_SER"/>
    <property type="match status" value="1"/>
</dbReference>
<dbReference type="InterPro" id="IPR023827">
    <property type="entry name" value="Peptidase_S8_Asp-AS"/>
</dbReference>
<keyword evidence="14" id="KW-1185">Reference proteome</keyword>
<dbReference type="InterPro" id="IPR022398">
    <property type="entry name" value="Peptidase_S8_His-AS"/>
</dbReference>
<feature type="compositionally biased region" description="Basic and acidic residues" evidence="10">
    <location>
        <begin position="361"/>
        <end position="370"/>
    </location>
</feature>
<dbReference type="Proteomes" id="UP000224006">
    <property type="component" value="Unassembled WGS sequence"/>
</dbReference>
<feature type="compositionally biased region" description="Polar residues" evidence="10">
    <location>
        <begin position="666"/>
        <end position="690"/>
    </location>
</feature>
<dbReference type="PROSITE" id="PS51892">
    <property type="entry name" value="SUBTILASE"/>
    <property type="match status" value="1"/>
</dbReference>
<evidence type="ECO:0000256" key="8">
    <source>
        <dbReference type="PROSITE-ProRule" id="PRU01240"/>
    </source>
</evidence>
<feature type="compositionally biased region" description="Basic and acidic residues" evidence="10">
    <location>
        <begin position="304"/>
        <end position="314"/>
    </location>
</feature>
<dbReference type="STRING" id="94643.A0A2A9MG50"/>
<feature type="compositionally biased region" description="Basic and acidic residues" evidence="10">
    <location>
        <begin position="181"/>
        <end position="192"/>
    </location>
</feature>
<dbReference type="Gene3D" id="3.40.50.200">
    <property type="entry name" value="Peptidase S8/S53 domain"/>
    <property type="match status" value="1"/>
</dbReference>
<feature type="domain" description="Peptidase S8/S53" evidence="12">
    <location>
        <begin position="879"/>
        <end position="1144"/>
    </location>
</feature>
<name>A0A2A9MG50_BESBE</name>
<dbReference type="Pfam" id="PF00082">
    <property type="entry name" value="Peptidase_S8"/>
    <property type="match status" value="1"/>
</dbReference>
<dbReference type="CDD" id="cd07473">
    <property type="entry name" value="Peptidases_S8_Subtilisin_like"/>
    <property type="match status" value="1"/>
</dbReference>